<proteinExistence type="predicted"/>
<evidence type="ECO:0000313" key="2">
    <source>
        <dbReference type="EMBL" id="CAA9269267.1"/>
    </source>
</evidence>
<gene>
    <name evidence="2" type="ORF">AVDCRST_MAG54-2901</name>
</gene>
<dbReference type="EMBL" id="CADCTH010000369">
    <property type="protein sequence ID" value="CAA9269267.1"/>
    <property type="molecule type" value="Genomic_DNA"/>
</dbReference>
<feature type="region of interest" description="Disordered" evidence="1">
    <location>
        <begin position="1"/>
        <end position="95"/>
    </location>
</feature>
<sequence>MLRPRLVGSQPGSRRQRRRLPGPGDGPTGSIRVHHRAARAETPVRATTSGRTRLDPASSHVPTDTLAAPPGHRPPMIAGSFGGPPTTRPGAVTGP</sequence>
<protein>
    <submittedName>
        <fullName evidence="2">Uncharacterized protein</fullName>
    </submittedName>
</protein>
<evidence type="ECO:0000256" key="1">
    <source>
        <dbReference type="SAM" id="MobiDB-lite"/>
    </source>
</evidence>
<accession>A0A6J4J324</accession>
<dbReference type="AlphaFoldDB" id="A0A6J4J324"/>
<organism evidence="2">
    <name type="scientific">uncultured Actinomycetospora sp</name>
    <dbReference type="NCBI Taxonomy" id="1135996"/>
    <lineage>
        <taxon>Bacteria</taxon>
        <taxon>Bacillati</taxon>
        <taxon>Actinomycetota</taxon>
        <taxon>Actinomycetes</taxon>
        <taxon>Pseudonocardiales</taxon>
        <taxon>Pseudonocardiaceae</taxon>
        <taxon>Actinomycetospora</taxon>
        <taxon>environmental samples</taxon>
    </lineage>
</organism>
<name>A0A6J4J324_9PSEU</name>
<reference evidence="2" key="1">
    <citation type="submission" date="2020-02" db="EMBL/GenBank/DDBJ databases">
        <authorList>
            <person name="Meier V. D."/>
        </authorList>
    </citation>
    <scope>NUCLEOTIDE SEQUENCE</scope>
    <source>
        <strain evidence="2">AVDCRST_MAG54</strain>
    </source>
</reference>